<gene>
    <name evidence="2" type="ORF">ANN_03089</name>
</gene>
<keyword evidence="3" id="KW-1185">Reference proteome</keyword>
<evidence type="ECO:0000313" key="3">
    <source>
        <dbReference type="Proteomes" id="UP001148838"/>
    </source>
</evidence>
<comment type="caution">
    <text evidence="2">The sequence shown here is derived from an EMBL/GenBank/DDBJ whole genome shotgun (WGS) entry which is preliminary data.</text>
</comment>
<evidence type="ECO:0000313" key="2">
    <source>
        <dbReference type="EMBL" id="KAJ4451620.1"/>
    </source>
</evidence>
<reference evidence="2 3" key="1">
    <citation type="journal article" date="2022" name="Allergy">
        <title>Genome assembly and annotation of Periplaneta americana reveal a comprehensive cockroach allergen profile.</title>
        <authorList>
            <person name="Wang L."/>
            <person name="Xiong Q."/>
            <person name="Saelim N."/>
            <person name="Wang L."/>
            <person name="Nong W."/>
            <person name="Wan A.T."/>
            <person name="Shi M."/>
            <person name="Liu X."/>
            <person name="Cao Q."/>
            <person name="Hui J.H.L."/>
            <person name="Sookrung N."/>
            <person name="Leung T.F."/>
            <person name="Tungtrongchitr A."/>
            <person name="Tsui S.K.W."/>
        </authorList>
    </citation>
    <scope>NUCLEOTIDE SEQUENCE [LARGE SCALE GENOMIC DNA]</scope>
    <source>
        <strain evidence="2">PWHHKU_190912</strain>
    </source>
</reference>
<protein>
    <submittedName>
        <fullName evidence="2">Uncharacterized protein</fullName>
    </submittedName>
</protein>
<evidence type="ECO:0000256" key="1">
    <source>
        <dbReference type="SAM" id="MobiDB-lite"/>
    </source>
</evidence>
<accession>A0ABQ8U2X4</accession>
<name>A0ABQ8U2X4_PERAM</name>
<organism evidence="2 3">
    <name type="scientific">Periplaneta americana</name>
    <name type="common">American cockroach</name>
    <name type="synonym">Blatta americana</name>
    <dbReference type="NCBI Taxonomy" id="6978"/>
    <lineage>
        <taxon>Eukaryota</taxon>
        <taxon>Metazoa</taxon>
        <taxon>Ecdysozoa</taxon>
        <taxon>Arthropoda</taxon>
        <taxon>Hexapoda</taxon>
        <taxon>Insecta</taxon>
        <taxon>Pterygota</taxon>
        <taxon>Neoptera</taxon>
        <taxon>Polyneoptera</taxon>
        <taxon>Dictyoptera</taxon>
        <taxon>Blattodea</taxon>
        <taxon>Blattoidea</taxon>
        <taxon>Blattidae</taxon>
        <taxon>Blattinae</taxon>
        <taxon>Periplaneta</taxon>
    </lineage>
</organism>
<dbReference type="EMBL" id="JAJSOF020000001">
    <property type="protein sequence ID" value="KAJ4451620.1"/>
    <property type="molecule type" value="Genomic_DNA"/>
</dbReference>
<sequence>MSPGSNTESYPAFDRIGLRENPEKNLNQTTGMFRCSSRYRQRLLYPSLYSYVIYSEFCLHHSDYLIKMLGKHRSHDRRIACPLEYITVMKCIGQHVILKSQTRVKNLRITPLYQCRKILPYQLKRRLPAGLKMRSGAGSISAWADYLVGFFLRLSPTCRISNYIDDQTLLPELNCRRIAFRENSSKGYILNPTMRFEHHKGQPEEVNNEKRSINEPTLNYTKRNPKLTEIKQLYVILTYLLPRRAFRPERALSERCLCRPEIEEMKN</sequence>
<proteinExistence type="predicted"/>
<dbReference type="Proteomes" id="UP001148838">
    <property type="component" value="Unassembled WGS sequence"/>
</dbReference>
<feature type="compositionally biased region" description="Basic and acidic residues" evidence="1">
    <location>
        <begin position="200"/>
        <end position="213"/>
    </location>
</feature>
<feature type="region of interest" description="Disordered" evidence="1">
    <location>
        <begin position="200"/>
        <end position="219"/>
    </location>
</feature>